<protein>
    <submittedName>
        <fullName evidence="10">DNA repair protein rhp41</fullName>
    </submittedName>
</protein>
<feature type="region of interest" description="Disordered" evidence="6">
    <location>
        <begin position="613"/>
        <end position="634"/>
    </location>
</feature>
<keyword evidence="4" id="KW-0234">DNA repair</keyword>
<feature type="domain" description="Rad4 beta-hairpin" evidence="9">
    <location>
        <begin position="656"/>
        <end position="730"/>
    </location>
</feature>
<feature type="compositionally biased region" description="Acidic residues" evidence="6">
    <location>
        <begin position="793"/>
        <end position="804"/>
    </location>
</feature>
<dbReference type="PANTHER" id="PTHR12135">
    <property type="entry name" value="DNA REPAIR PROTEIN XP-C / RAD4"/>
    <property type="match status" value="1"/>
</dbReference>
<dbReference type="Gene3D" id="2.20.20.110">
    <property type="entry name" value="Rad4, beta-hairpin domain BHD1"/>
    <property type="match status" value="1"/>
</dbReference>
<name>A0A0M9VUM4_ESCWE</name>
<dbReference type="SMART" id="SM01032">
    <property type="entry name" value="BHD_3"/>
    <property type="match status" value="1"/>
</dbReference>
<keyword evidence="3" id="KW-0227">DNA damage</keyword>
<feature type="domain" description="Rad4 beta-hairpin" evidence="7">
    <location>
        <begin position="529"/>
        <end position="586"/>
    </location>
</feature>
<dbReference type="OrthoDB" id="300780at2759"/>
<proteinExistence type="inferred from homology"/>
<evidence type="ECO:0000259" key="9">
    <source>
        <dbReference type="SMART" id="SM01032"/>
    </source>
</evidence>
<dbReference type="Pfam" id="PF10405">
    <property type="entry name" value="BHD_3"/>
    <property type="match status" value="1"/>
</dbReference>
<evidence type="ECO:0000256" key="1">
    <source>
        <dbReference type="ARBA" id="ARBA00004123"/>
    </source>
</evidence>
<dbReference type="Proteomes" id="UP000053831">
    <property type="component" value="Unassembled WGS sequence"/>
</dbReference>
<dbReference type="EMBL" id="LGSR01000019">
    <property type="protein sequence ID" value="KOS20065.1"/>
    <property type="molecule type" value="Genomic_DNA"/>
</dbReference>
<dbReference type="GO" id="GO:0005737">
    <property type="term" value="C:cytoplasm"/>
    <property type="evidence" value="ECO:0007669"/>
    <property type="project" value="TreeGrafter"/>
</dbReference>
<dbReference type="InterPro" id="IPR004583">
    <property type="entry name" value="DNA_repair_Rad4"/>
</dbReference>
<evidence type="ECO:0000256" key="2">
    <source>
        <dbReference type="ARBA" id="ARBA00009525"/>
    </source>
</evidence>
<dbReference type="SMART" id="SM01031">
    <property type="entry name" value="BHD_2"/>
    <property type="match status" value="1"/>
</dbReference>
<evidence type="ECO:0000259" key="7">
    <source>
        <dbReference type="SMART" id="SM01030"/>
    </source>
</evidence>
<dbReference type="GO" id="GO:0003684">
    <property type="term" value="F:damaged DNA binding"/>
    <property type="evidence" value="ECO:0007669"/>
    <property type="project" value="InterPro"/>
</dbReference>
<keyword evidence="5" id="KW-0539">Nucleus</keyword>
<dbReference type="InterPro" id="IPR018326">
    <property type="entry name" value="Rad4_beta-hairpin_dom1"/>
</dbReference>
<comment type="similarity">
    <text evidence="2">Belongs to the XPC family.</text>
</comment>
<dbReference type="Gene3D" id="3.30.70.2460">
    <property type="entry name" value="Rad4, beta-hairpin domain BHD3"/>
    <property type="match status" value="1"/>
</dbReference>
<accession>A0A0M9VUM4</accession>
<dbReference type="PANTHER" id="PTHR12135:SF0">
    <property type="entry name" value="DNA REPAIR PROTEIN COMPLEMENTING XP-C CELLS"/>
    <property type="match status" value="1"/>
</dbReference>
<dbReference type="Pfam" id="PF03835">
    <property type="entry name" value="Rad4"/>
    <property type="match status" value="1"/>
</dbReference>
<organism evidence="10 11">
    <name type="scientific">Escovopsis weberi</name>
    <dbReference type="NCBI Taxonomy" id="150374"/>
    <lineage>
        <taxon>Eukaryota</taxon>
        <taxon>Fungi</taxon>
        <taxon>Dikarya</taxon>
        <taxon>Ascomycota</taxon>
        <taxon>Pezizomycotina</taxon>
        <taxon>Sordariomycetes</taxon>
        <taxon>Hypocreomycetidae</taxon>
        <taxon>Hypocreales</taxon>
        <taxon>Hypocreaceae</taxon>
        <taxon>Escovopsis</taxon>
    </lineage>
</organism>
<comment type="subcellular location">
    <subcellularLocation>
        <location evidence="1">Nucleus</location>
    </subcellularLocation>
</comment>
<dbReference type="InterPro" id="IPR018327">
    <property type="entry name" value="BHD_2"/>
</dbReference>
<feature type="region of interest" description="Disordered" evidence="6">
    <location>
        <begin position="1"/>
        <end position="23"/>
    </location>
</feature>
<dbReference type="InterPro" id="IPR018325">
    <property type="entry name" value="Rad4/PNGase_transGLS-fold"/>
</dbReference>
<dbReference type="GO" id="GO:0006289">
    <property type="term" value="P:nucleotide-excision repair"/>
    <property type="evidence" value="ECO:0007669"/>
    <property type="project" value="InterPro"/>
</dbReference>
<feature type="compositionally biased region" description="Basic and acidic residues" evidence="6">
    <location>
        <begin position="13"/>
        <end position="22"/>
    </location>
</feature>
<dbReference type="Gene3D" id="3.90.260.10">
    <property type="entry name" value="Transglutaminase-like"/>
    <property type="match status" value="1"/>
</dbReference>
<feature type="region of interest" description="Disordered" evidence="6">
    <location>
        <begin position="359"/>
        <end position="408"/>
    </location>
</feature>
<feature type="region of interest" description="Disordered" evidence="6">
    <location>
        <begin position="773"/>
        <end position="834"/>
    </location>
</feature>
<dbReference type="SMART" id="SM01030">
    <property type="entry name" value="BHD_1"/>
    <property type="match status" value="1"/>
</dbReference>
<dbReference type="InterPro" id="IPR038765">
    <property type="entry name" value="Papain-like_cys_pep_sf"/>
</dbReference>
<gene>
    <name evidence="10" type="ORF">ESCO_005577</name>
</gene>
<evidence type="ECO:0000256" key="5">
    <source>
        <dbReference type="ARBA" id="ARBA00023242"/>
    </source>
</evidence>
<dbReference type="SUPFAM" id="SSF54001">
    <property type="entry name" value="Cysteine proteinases"/>
    <property type="match status" value="1"/>
</dbReference>
<dbReference type="GO" id="GO:0000111">
    <property type="term" value="C:nucleotide-excision repair factor 2 complex"/>
    <property type="evidence" value="ECO:0007669"/>
    <property type="project" value="TreeGrafter"/>
</dbReference>
<feature type="compositionally biased region" description="Acidic residues" evidence="6">
    <location>
        <begin position="812"/>
        <end position="828"/>
    </location>
</feature>
<feature type="compositionally biased region" description="Basic and acidic residues" evidence="6">
    <location>
        <begin position="773"/>
        <end position="792"/>
    </location>
</feature>
<keyword evidence="11" id="KW-1185">Reference proteome</keyword>
<dbReference type="AlphaFoldDB" id="A0A0M9VUM4"/>
<dbReference type="GO" id="GO:0071942">
    <property type="term" value="C:XPC complex"/>
    <property type="evidence" value="ECO:0007669"/>
    <property type="project" value="TreeGrafter"/>
</dbReference>
<dbReference type="Pfam" id="PF10403">
    <property type="entry name" value="BHD_1"/>
    <property type="match status" value="1"/>
</dbReference>
<dbReference type="GO" id="GO:0006298">
    <property type="term" value="P:mismatch repair"/>
    <property type="evidence" value="ECO:0007669"/>
    <property type="project" value="TreeGrafter"/>
</dbReference>
<dbReference type="STRING" id="150374.A0A0M9VUM4"/>
<evidence type="ECO:0000256" key="4">
    <source>
        <dbReference type="ARBA" id="ARBA00023204"/>
    </source>
</evidence>
<sequence>MVGRRRGAPQRQSRQDAERLRDSGSSIYEAMLAEAGVAGSHLSAADERPLKRRRAGTRTRDNDTEEGQESGDDEDVEFEDVEIPAPSVQTMERDSDEDSEDEDEDDSDIQFEDVSLSTHLEKPASPNEGSASDAPRELELNLSAQKAAAPAGRAAARRKPITREERERRVLVHQTHLLCLLSHLARRNHWCNDGRVQDALRPHLTDKMVRYLTPGTELTQFGRTESIKNGLKEVMGMWRTKFEIRERGLRRSLWAEDAERLKDYELPSDMDSCVDRDDFREAARRLQGSRDVGAQLFVALLRSVGIRARLVCSLQPLQFVSGGPSLRISKAHEKQKAGSRNSRSEQVMAQIARHRELLEGQGQGPQASASSPARSSARRRLGHPNATAYNFEPAPAPPRQESTFEAPKRIRESPHPVYWVEILDVGHQKWQPVDPLVTHTFWKPRALEPPLTDRENCLSYVVAFDGDSAAKDVTRRYAKAFTAKTLKLRVEKGTEDGEKWWRKALGRYRRGRPTDLDQIEDIELAGAEAREPMPRNVQDFKDHPVYALERHIRRHEVLAPGARPSGTVNTGGRTPLEKVYRRSDVRVAKTAEKWFRLGREVKPLQIPAKWLPQTSRAASRRDDMGGGGNEEAAGVPLYTQDQTDEYEPPPVRGGKVPKNMFGNIEVYTPGMVPRGGVHVVHEHAVRAAYILGVDYAPALTGFTFRGRQGTAVLSGVVVAREYEEAMRAVVQGLDDVARETEDEVRRMVALRLWRRFLMGLRIRERIWSGVSEEERRAADEEAARGDNRGRGVDEEEEEEEEEEAIEVKEQGGESEDTDELEMAEDEEGGGFLLD</sequence>
<evidence type="ECO:0000313" key="11">
    <source>
        <dbReference type="Proteomes" id="UP000053831"/>
    </source>
</evidence>
<dbReference type="InterPro" id="IPR036985">
    <property type="entry name" value="Transglutaminase-like_sf"/>
</dbReference>
<dbReference type="Pfam" id="PF10404">
    <property type="entry name" value="BHD_2"/>
    <property type="match status" value="1"/>
</dbReference>
<dbReference type="GO" id="GO:0003697">
    <property type="term" value="F:single-stranded DNA binding"/>
    <property type="evidence" value="ECO:0007669"/>
    <property type="project" value="TreeGrafter"/>
</dbReference>
<feature type="region of interest" description="Disordered" evidence="6">
    <location>
        <begin position="117"/>
        <end position="136"/>
    </location>
</feature>
<dbReference type="InterPro" id="IPR018328">
    <property type="entry name" value="Rad4_beta-hairpin_dom3"/>
</dbReference>
<evidence type="ECO:0000259" key="8">
    <source>
        <dbReference type="SMART" id="SM01031"/>
    </source>
</evidence>
<reference evidence="10 11" key="1">
    <citation type="submission" date="2015-07" db="EMBL/GenBank/DDBJ databases">
        <title>The genome of the fungus Escovopsis weberi, a specialized disease agent of ant agriculture.</title>
        <authorList>
            <person name="de Man T.J."/>
            <person name="Stajich J.E."/>
            <person name="Kubicek C.P."/>
            <person name="Chenthamara K."/>
            <person name="Atanasova L."/>
            <person name="Druzhinina I.S."/>
            <person name="Birnbaum S."/>
            <person name="Barribeau S.M."/>
            <person name="Teiling C."/>
            <person name="Suen G."/>
            <person name="Currie C."/>
            <person name="Gerardo N.M."/>
        </authorList>
    </citation>
    <scope>NUCLEOTIDE SEQUENCE [LARGE SCALE GENOMIC DNA]</scope>
</reference>
<dbReference type="InterPro" id="IPR042488">
    <property type="entry name" value="Rad4_BHD3_sf"/>
</dbReference>
<evidence type="ECO:0000313" key="10">
    <source>
        <dbReference type="EMBL" id="KOS20065.1"/>
    </source>
</evidence>
<feature type="compositionally biased region" description="Acidic residues" evidence="6">
    <location>
        <begin position="94"/>
        <end position="108"/>
    </location>
</feature>
<comment type="caution">
    <text evidence="10">The sequence shown here is derived from an EMBL/GenBank/DDBJ whole genome shotgun (WGS) entry which is preliminary data.</text>
</comment>
<feature type="region of interest" description="Disordered" evidence="6">
    <location>
        <begin position="38"/>
        <end position="108"/>
    </location>
</feature>
<feature type="compositionally biased region" description="Acidic residues" evidence="6">
    <location>
        <begin position="63"/>
        <end position="82"/>
    </location>
</feature>
<evidence type="ECO:0000256" key="3">
    <source>
        <dbReference type="ARBA" id="ARBA00022763"/>
    </source>
</evidence>
<feature type="domain" description="Rad4 beta-hairpin" evidence="8">
    <location>
        <begin position="588"/>
        <end position="649"/>
    </location>
</feature>
<feature type="compositionally biased region" description="Low complexity" evidence="6">
    <location>
        <begin position="364"/>
        <end position="375"/>
    </location>
</feature>
<evidence type="ECO:0000256" key="6">
    <source>
        <dbReference type="SAM" id="MobiDB-lite"/>
    </source>
</evidence>